<name>A0A8S5T813_9CAUD</name>
<dbReference type="SUPFAM" id="SSF53955">
    <property type="entry name" value="Lysozyme-like"/>
    <property type="match status" value="1"/>
</dbReference>
<evidence type="ECO:0000313" key="2">
    <source>
        <dbReference type="EMBL" id="DAF59485.1"/>
    </source>
</evidence>
<accession>A0A8S5T813</accession>
<dbReference type="InterPro" id="IPR023346">
    <property type="entry name" value="Lysozyme-like_dom_sf"/>
</dbReference>
<proteinExistence type="predicted"/>
<organism evidence="2">
    <name type="scientific">Podoviridae sp. ctU557</name>
    <dbReference type="NCBI Taxonomy" id="2827736"/>
    <lineage>
        <taxon>Viruses</taxon>
        <taxon>Duplodnaviria</taxon>
        <taxon>Heunggongvirae</taxon>
        <taxon>Uroviricota</taxon>
        <taxon>Caudoviricetes</taxon>
    </lineage>
</organism>
<evidence type="ECO:0000256" key="1">
    <source>
        <dbReference type="SAM" id="MobiDB-lite"/>
    </source>
</evidence>
<protein>
    <recommendedName>
        <fullName evidence="3">Transglycosylase SLT domain-containing protein</fullName>
    </recommendedName>
</protein>
<evidence type="ECO:0008006" key="3">
    <source>
        <dbReference type="Google" id="ProtNLM"/>
    </source>
</evidence>
<feature type="region of interest" description="Disordered" evidence="1">
    <location>
        <begin position="123"/>
        <end position="144"/>
    </location>
</feature>
<reference evidence="2" key="1">
    <citation type="journal article" date="2021" name="Proc. Natl. Acad. Sci. U.S.A.">
        <title>A Catalog of Tens of Thousands of Viruses from Human Metagenomes Reveals Hidden Associations with Chronic Diseases.</title>
        <authorList>
            <person name="Tisza M.J."/>
            <person name="Buck C.B."/>
        </authorList>
    </citation>
    <scope>NUCLEOTIDE SEQUENCE</scope>
    <source>
        <strain evidence="2">CtU557</strain>
    </source>
</reference>
<dbReference type="Gene3D" id="1.10.530.10">
    <property type="match status" value="1"/>
</dbReference>
<sequence length="235" mass="25971">MGSLSHFILVNERHIISTKLNWLRSRSLYIVVAILITLNIIMLTKHTETTNTLSNVQAQVVEEKQARQTVFKRLSELKTEKIATDTSLREERLKTAEKEKEIESLKENLQAKKEREAEQARIASEQAAQKPKAQATSAPAAQISGDKHSWLAASGIPEAHWGHVDAIVTRESGWNPNAVNASSGACGLGQQLPCGKWAGAWNDPVAALRAMNGYVVGRYGGWPQAVAFWNSNGWY</sequence>
<dbReference type="EMBL" id="BK032771">
    <property type="protein sequence ID" value="DAF59485.1"/>
    <property type="molecule type" value="Genomic_DNA"/>
</dbReference>